<proteinExistence type="predicted"/>
<comment type="caution">
    <text evidence="1">The sequence shown here is derived from an EMBL/GenBank/DDBJ whole genome shotgun (WGS) entry which is preliminary data.</text>
</comment>
<protein>
    <submittedName>
        <fullName evidence="1">Uncharacterized protein</fullName>
    </submittedName>
</protein>
<dbReference type="Proteomes" id="UP000265715">
    <property type="component" value="Unassembled WGS sequence"/>
</dbReference>
<organism evidence="1 2">
    <name type="scientific">Calidithermus terrae</name>
    <dbReference type="NCBI Taxonomy" id="1408545"/>
    <lineage>
        <taxon>Bacteria</taxon>
        <taxon>Thermotogati</taxon>
        <taxon>Deinococcota</taxon>
        <taxon>Deinococci</taxon>
        <taxon>Thermales</taxon>
        <taxon>Thermaceae</taxon>
        <taxon>Calidithermus</taxon>
    </lineage>
</organism>
<accession>A0A399EG24</accession>
<reference evidence="1 2" key="1">
    <citation type="submission" date="2018-08" db="EMBL/GenBank/DDBJ databases">
        <title>Meiothermus terrae DSM 26712 genome sequencing project.</title>
        <authorList>
            <person name="Da Costa M.S."/>
            <person name="Albuquerque L."/>
            <person name="Raposo P."/>
            <person name="Froufe H.J.C."/>
            <person name="Barroso C.S."/>
            <person name="Egas C."/>
        </authorList>
    </citation>
    <scope>NUCLEOTIDE SEQUENCE [LARGE SCALE GENOMIC DNA]</scope>
    <source>
        <strain evidence="1 2">DSM 26712</strain>
    </source>
</reference>
<dbReference type="RefSeq" id="WP_119315633.1">
    <property type="nucleotide sequence ID" value="NZ_QXDL01000118.1"/>
</dbReference>
<evidence type="ECO:0000313" key="2">
    <source>
        <dbReference type="Proteomes" id="UP000265715"/>
    </source>
</evidence>
<keyword evidence="2" id="KW-1185">Reference proteome</keyword>
<gene>
    <name evidence="1" type="ORF">Mterra_02629</name>
</gene>
<evidence type="ECO:0000313" key="1">
    <source>
        <dbReference type="EMBL" id="RIH82513.1"/>
    </source>
</evidence>
<sequence length="144" mass="16221">MMRDASILLPTRPQEALPDLLAQAQRSLLQNDPLRALRYAQRAEHLARRSDSRPQWARAQLLWGIGCLQLEQPEIAVLVLTGALATYRFLGDPDGEWYTLRLIARGWELMHDLEQAELTRRAAAALELSDGAKGLEAWPDLPEA</sequence>
<name>A0A399EG24_9DEIN</name>
<dbReference type="SUPFAM" id="SSF48452">
    <property type="entry name" value="TPR-like"/>
    <property type="match status" value="1"/>
</dbReference>
<dbReference type="Gene3D" id="1.25.40.10">
    <property type="entry name" value="Tetratricopeptide repeat domain"/>
    <property type="match status" value="1"/>
</dbReference>
<dbReference type="AlphaFoldDB" id="A0A399EG24"/>
<dbReference type="OrthoDB" id="26127at2"/>
<dbReference type="InterPro" id="IPR011990">
    <property type="entry name" value="TPR-like_helical_dom_sf"/>
</dbReference>
<dbReference type="EMBL" id="QXDL01000118">
    <property type="protein sequence ID" value="RIH82513.1"/>
    <property type="molecule type" value="Genomic_DNA"/>
</dbReference>